<proteinExistence type="predicted"/>
<feature type="chain" id="PRO_5038705144" description="Bacterial Ig-like domain-containing protein" evidence="1">
    <location>
        <begin position="24"/>
        <end position="160"/>
    </location>
</feature>
<dbReference type="InterPro" id="IPR046878">
    <property type="entry name" value="Big_14"/>
</dbReference>
<gene>
    <name evidence="3" type="ORF">C4B60_08105</name>
</gene>
<comment type="caution">
    <text evidence="3">The sequence shown here is derived from an EMBL/GenBank/DDBJ whole genome shotgun (WGS) entry which is preliminary data.</text>
</comment>
<dbReference type="Pfam" id="PF20251">
    <property type="entry name" value="Big_14"/>
    <property type="match status" value="1"/>
</dbReference>
<dbReference type="EMBL" id="PREZ01000003">
    <property type="protein sequence ID" value="PPA70746.1"/>
    <property type="molecule type" value="Genomic_DNA"/>
</dbReference>
<dbReference type="OrthoDB" id="9779098at2"/>
<keyword evidence="1" id="KW-0732">Signal</keyword>
<name>A0A2S5GCL8_9BACL</name>
<dbReference type="PROSITE" id="PS51257">
    <property type="entry name" value="PROKAR_LIPOPROTEIN"/>
    <property type="match status" value="1"/>
</dbReference>
<organism evidence="3 4">
    <name type="scientific">Jeotgalibacillus proteolyticus</name>
    <dbReference type="NCBI Taxonomy" id="2082395"/>
    <lineage>
        <taxon>Bacteria</taxon>
        <taxon>Bacillati</taxon>
        <taxon>Bacillota</taxon>
        <taxon>Bacilli</taxon>
        <taxon>Bacillales</taxon>
        <taxon>Caryophanaceae</taxon>
        <taxon>Jeotgalibacillus</taxon>
    </lineage>
</organism>
<feature type="domain" description="Bacterial Ig-like" evidence="2">
    <location>
        <begin position="45"/>
        <end position="157"/>
    </location>
</feature>
<accession>A0A2S5GCL8</accession>
<evidence type="ECO:0000256" key="1">
    <source>
        <dbReference type="SAM" id="SignalP"/>
    </source>
</evidence>
<dbReference type="AlphaFoldDB" id="A0A2S5GCL8"/>
<feature type="signal peptide" evidence="1">
    <location>
        <begin position="1"/>
        <end position="23"/>
    </location>
</feature>
<keyword evidence="4" id="KW-1185">Reference proteome</keyword>
<protein>
    <recommendedName>
        <fullName evidence="2">Bacterial Ig-like domain-containing protein</fullName>
    </recommendedName>
</protein>
<sequence length="160" mass="17771">MKKFLGLCIAALLTLLSACGIFSDDDAAGENEREPSPYETVNNFDGVTMNVKEGTVSSTGLTIVFENSSDKQGTYGEHFSLEETIEGSWYKVPDIVDGDYAFTDIGFGFGPSAKSEWTVEWEWLYGGLEAGEYRIVKDVLDFREAGDYDTYYLAAEFIIK</sequence>
<evidence type="ECO:0000313" key="3">
    <source>
        <dbReference type="EMBL" id="PPA70746.1"/>
    </source>
</evidence>
<evidence type="ECO:0000313" key="4">
    <source>
        <dbReference type="Proteomes" id="UP000239047"/>
    </source>
</evidence>
<dbReference type="RefSeq" id="WP_104057496.1">
    <property type="nucleotide sequence ID" value="NZ_PREZ01000003.1"/>
</dbReference>
<reference evidence="3 4" key="1">
    <citation type="submission" date="2018-02" db="EMBL/GenBank/DDBJ databases">
        <title>Jeotgalibacillus proteolyticum sp. nov. a protease producing bacterium isolated from ocean sediments of Laizhou Bay.</title>
        <authorList>
            <person name="Li Y."/>
        </authorList>
    </citation>
    <scope>NUCLEOTIDE SEQUENCE [LARGE SCALE GENOMIC DNA]</scope>
    <source>
        <strain evidence="3 4">22-7</strain>
    </source>
</reference>
<dbReference type="Proteomes" id="UP000239047">
    <property type="component" value="Unassembled WGS sequence"/>
</dbReference>
<evidence type="ECO:0000259" key="2">
    <source>
        <dbReference type="Pfam" id="PF20251"/>
    </source>
</evidence>